<feature type="compositionally biased region" description="Polar residues" evidence="1">
    <location>
        <begin position="258"/>
        <end position="269"/>
    </location>
</feature>
<gene>
    <name evidence="3" type="ORF">RRG08_028039</name>
</gene>
<evidence type="ECO:0000313" key="3">
    <source>
        <dbReference type="EMBL" id="KAK3803119.1"/>
    </source>
</evidence>
<feature type="region of interest" description="Disordered" evidence="1">
    <location>
        <begin position="258"/>
        <end position="278"/>
    </location>
</feature>
<feature type="transmembrane region" description="Helical" evidence="2">
    <location>
        <begin position="206"/>
        <end position="232"/>
    </location>
</feature>
<feature type="transmembrane region" description="Helical" evidence="2">
    <location>
        <begin position="172"/>
        <end position="194"/>
    </location>
</feature>
<keyword evidence="2" id="KW-1133">Transmembrane helix</keyword>
<dbReference type="AlphaFoldDB" id="A0AAE1BBT9"/>
<keyword evidence="2" id="KW-0812">Transmembrane</keyword>
<dbReference type="SUPFAM" id="SSF81321">
    <property type="entry name" value="Family A G protein-coupled receptor-like"/>
    <property type="match status" value="1"/>
</dbReference>
<feature type="transmembrane region" description="Helical" evidence="2">
    <location>
        <begin position="107"/>
        <end position="128"/>
    </location>
</feature>
<dbReference type="Proteomes" id="UP001283361">
    <property type="component" value="Unassembled WGS sequence"/>
</dbReference>
<feature type="transmembrane region" description="Helical" evidence="2">
    <location>
        <begin position="400"/>
        <end position="420"/>
    </location>
</feature>
<comment type="caution">
    <text evidence="3">The sequence shown here is derived from an EMBL/GenBank/DDBJ whole genome shotgun (WGS) entry which is preliminary data.</text>
</comment>
<proteinExistence type="predicted"/>
<name>A0AAE1BBT9_9GAST</name>
<evidence type="ECO:0000313" key="4">
    <source>
        <dbReference type="Proteomes" id="UP001283361"/>
    </source>
</evidence>
<dbReference type="EMBL" id="JAWDGP010000188">
    <property type="protein sequence ID" value="KAK3803119.1"/>
    <property type="molecule type" value="Genomic_DNA"/>
</dbReference>
<keyword evidence="4" id="KW-1185">Reference proteome</keyword>
<evidence type="ECO:0000256" key="2">
    <source>
        <dbReference type="SAM" id="Phobius"/>
    </source>
</evidence>
<evidence type="ECO:0000256" key="1">
    <source>
        <dbReference type="SAM" id="MobiDB-lite"/>
    </source>
</evidence>
<dbReference type="Gene3D" id="1.20.1070.10">
    <property type="entry name" value="Rhodopsin 7-helix transmembrane proteins"/>
    <property type="match status" value="1"/>
</dbReference>
<feature type="transmembrane region" description="Helical" evidence="2">
    <location>
        <begin position="140"/>
        <end position="160"/>
    </location>
</feature>
<feature type="transmembrane region" description="Helical" evidence="2">
    <location>
        <begin position="67"/>
        <end position="87"/>
    </location>
</feature>
<feature type="transmembrane region" description="Helical" evidence="2">
    <location>
        <begin position="361"/>
        <end position="380"/>
    </location>
</feature>
<sequence>MASGQEPNEVTTSPCVKIFQCRPNQTESANLTNTIPQDVAVGGCSTANGSGKVQEHFHIELDVATEISILTLSALVLVCSSSALVVCSRRSQPALLIHFRSLRVCDLLISVFGASKLALVHNACKLLINFFMADSLFQTASLASCLTLVVLHGTLSLQLARPSRYAKLDEKSAKILAVLLWNTSLILGFLPLLLYHGDFTLSFFTFYSQAYLLVIGVSQAACLTASLILVALTPRFAKLHSEDKQSMRILSRQTRSVSTRTLAQESSGAGRQDSDCLGREVPVHQQSTRWCTLNTSSAIDSPGAIRVGRSSLLSSIGAATTTDNTIDTTATTELEASIRNAITEKSNPRLSEPTALSYHRWVRIETGLSLACSLPFLLYISLSCLNCPLGDRPLSDSAVLYFIPALLVRAMLGSALHLYITRRQRKARHDLGLLGNTDLSYTNPAFNEDDQNTQSLNVQQVGSSSGVPHGLQPLDSLRDSSEGRAPFCELFSYKPDLITHDINLES</sequence>
<accession>A0AAE1BBT9</accession>
<keyword evidence="2" id="KW-0472">Membrane</keyword>
<protein>
    <submittedName>
        <fullName evidence="3">Uncharacterized protein</fullName>
    </submittedName>
</protein>
<organism evidence="3 4">
    <name type="scientific">Elysia crispata</name>
    <name type="common">lettuce slug</name>
    <dbReference type="NCBI Taxonomy" id="231223"/>
    <lineage>
        <taxon>Eukaryota</taxon>
        <taxon>Metazoa</taxon>
        <taxon>Spiralia</taxon>
        <taxon>Lophotrochozoa</taxon>
        <taxon>Mollusca</taxon>
        <taxon>Gastropoda</taxon>
        <taxon>Heterobranchia</taxon>
        <taxon>Euthyneura</taxon>
        <taxon>Panpulmonata</taxon>
        <taxon>Sacoglossa</taxon>
        <taxon>Placobranchoidea</taxon>
        <taxon>Plakobranchidae</taxon>
        <taxon>Elysia</taxon>
    </lineage>
</organism>
<reference evidence="3" key="1">
    <citation type="journal article" date="2023" name="G3 (Bethesda)">
        <title>A reference genome for the long-term kleptoplast-retaining sea slug Elysia crispata morphotype clarki.</title>
        <authorList>
            <person name="Eastman K.E."/>
            <person name="Pendleton A.L."/>
            <person name="Shaikh M.A."/>
            <person name="Suttiyut T."/>
            <person name="Ogas R."/>
            <person name="Tomko P."/>
            <person name="Gavelis G."/>
            <person name="Widhalm J.R."/>
            <person name="Wisecaver J.H."/>
        </authorList>
    </citation>
    <scope>NUCLEOTIDE SEQUENCE</scope>
    <source>
        <strain evidence="3">ECLA1</strain>
    </source>
</reference>